<dbReference type="AlphaFoldDB" id="A0A8B2NLH5"/>
<dbReference type="EMBL" id="QHHQ01000006">
    <property type="protein sequence ID" value="RAH98945.1"/>
    <property type="molecule type" value="Genomic_DNA"/>
</dbReference>
<protein>
    <submittedName>
        <fullName evidence="1">DUF2848 domain-containing protein</fullName>
    </submittedName>
</protein>
<reference evidence="1 2" key="1">
    <citation type="submission" date="2018-05" db="EMBL/GenBank/DDBJ databases">
        <title>Acuticoccus sediminis sp. nov., isolated from deep-sea sediment of Indian Ocean.</title>
        <authorList>
            <person name="Liu X."/>
            <person name="Lai Q."/>
            <person name="Du Y."/>
            <person name="Sun F."/>
            <person name="Zhang X."/>
            <person name="Wang S."/>
            <person name="Shao Z."/>
        </authorList>
    </citation>
    <scope>NUCLEOTIDE SEQUENCE [LARGE SCALE GENOMIC DNA]</scope>
    <source>
        <strain evidence="1 2">PTG4-2</strain>
    </source>
</reference>
<evidence type="ECO:0000313" key="1">
    <source>
        <dbReference type="EMBL" id="RAH98945.1"/>
    </source>
</evidence>
<gene>
    <name evidence="1" type="ORF">DLJ53_25280</name>
</gene>
<accession>A0A8B2NLH5</accession>
<sequence length="226" mass="24194">MTELPLRIESRDGVREIVVAIDALVIAGWTARDREAMEHHIAELEALGVKRPAATPMYYPASVSRLTHAEMIEAIGTASSGEAEYVLFSTPEGMFVGVGSDHTDREAETVGVTLSKQLCDKPVSVTVWPYEEVADHWDELEIESVVEIDGETVTYQSGKVSAMLAPETLIAGRPGGLPAGTVMFGGTLPAIGGVRPASRFVATLHDPVLGRTLTHGYSVRNLDVPG</sequence>
<organism evidence="1 2">
    <name type="scientific">Acuticoccus sediminis</name>
    <dbReference type="NCBI Taxonomy" id="2184697"/>
    <lineage>
        <taxon>Bacteria</taxon>
        <taxon>Pseudomonadati</taxon>
        <taxon>Pseudomonadota</taxon>
        <taxon>Alphaproteobacteria</taxon>
        <taxon>Hyphomicrobiales</taxon>
        <taxon>Amorphaceae</taxon>
        <taxon>Acuticoccus</taxon>
    </lineage>
</organism>
<dbReference type="Pfam" id="PF11010">
    <property type="entry name" value="DUF2848"/>
    <property type="match status" value="1"/>
</dbReference>
<dbReference type="Proteomes" id="UP000249590">
    <property type="component" value="Unassembled WGS sequence"/>
</dbReference>
<comment type="caution">
    <text evidence="1">The sequence shown here is derived from an EMBL/GenBank/DDBJ whole genome shotgun (WGS) entry which is preliminary data.</text>
</comment>
<dbReference type="RefSeq" id="WP_111350447.1">
    <property type="nucleotide sequence ID" value="NZ_JAIWKD010000004.1"/>
</dbReference>
<dbReference type="SUPFAM" id="SSF56529">
    <property type="entry name" value="FAH"/>
    <property type="match status" value="1"/>
</dbReference>
<keyword evidence="2" id="KW-1185">Reference proteome</keyword>
<evidence type="ECO:0000313" key="2">
    <source>
        <dbReference type="Proteomes" id="UP000249590"/>
    </source>
</evidence>
<dbReference type="InterPro" id="IPR021269">
    <property type="entry name" value="DUF2848"/>
</dbReference>
<proteinExistence type="predicted"/>
<dbReference type="GO" id="GO:0003824">
    <property type="term" value="F:catalytic activity"/>
    <property type="evidence" value="ECO:0007669"/>
    <property type="project" value="InterPro"/>
</dbReference>
<name>A0A8B2NLH5_9HYPH</name>
<dbReference type="InterPro" id="IPR036663">
    <property type="entry name" value="Fumarylacetoacetase_C_sf"/>
</dbReference>
<dbReference type="OrthoDB" id="9792678at2"/>